<evidence type="ECO:0000256" key="8">
    <source>
        <dbReference type="ARBA" id="ARBA00023136"/>
    </source>
</evidence>
<evidence type="ECO:0000259" key="11">
    <source>
        <dbReference type="PROSITE" id="PS50928"/>
    </source>
</evidence>
<keyword evidence="4" id="KW-1003">Cell membrane</keyword>
<protein>
    <submittedName>
        <fullName evidence="12">Sulfate transport system permease protein CysW</fullName>
    </submittedName>
</protein>
<feature type="transmembrane region" description="Helical" evidence="10">
    <location>
        <begin position="72"/>
        <end position="95"/>
    </location>
</feature>
<dbReference type="PANTHER" id="PTHR30406:SF9">
    <property type="entry name" value="SULFATE TRANSPORT SYSTEM PERMEASE PROTEIN CYSW"/>
    <property type="match status" value="1"/>
</dbReference>
<dbReference type="RefSeq" id="WP_015344755.1">
    <property type="nucleotide sequence ID" value="NC_020075.1"/>
</dbReference>
<dbReference type="Gene3D" id="1.10.3720.10">
    <property type="entry name" value="MetI-like"/>
    <property type="match status" value="1"/>
</dbReference>
<evidence type="ECO:0000256" key="2">
    <source>
        <dbReference type="ARBA" id="ARBA00011779"/>
    </source>
</evidence>
<comment type="subcellular location">
    <subcellularLocation>
        <location evidence="1">Cell inner membrane</location>
        <topology evidence="1">Multi-pass membrane protein</topology>
    </subcellularLocation>
</comment>
<evidence type="ECO:0000313" key="13">
    <source>
        <dbReference type="Proteomes" id="UP000011067"/>
    </source>
</evidence>
<proteinExistence type="predicted"/>
<evidence type="ECO:0000256" key="5">
    <source>
        <dbReference type="ARBA" id="ARBA00022692"/>
    </source>
</evidence>
<keyword evidence="13" id="KW-1185">Reference proteome</keyword>
<sequence length="286" mass="32457">MISMLNNYVNRNYNNNFNSSITWNQWILIGFTMFISMMLLLVPLIVIFVSAFSEGLKIVIVNLINQDMIHATFLTVIIALFTVPINVFFGVLMAWLVTRFKFYGRQLLYILVNIPIAVSPVIVGLLYLLLYANNNAIASWLDLHNIQIIFTWVGLVLVTIFVTCPFVVHELVPMMVNQGRQEDEAAILLGASGWMMFRYVTFPNIRWALLYGAILTNARAIGEFGAVSIVSGLIRGETYTVSLYVELLYQDYNTVGAFVAASLLACISILMLFIKHYLQSRLKRNN</sequence>
<reference evidence="12 13" key="1">
    <citation type="journal article" date="2013" name="Genome Biol. Evol.">
        <title>Sequence context of indel mutations and their effect on protein evolution in a bacterial endosymbiont.</title>
        <authorList>
            <person name="Williams L.E."/>
            <person name="Wernegreen J.J."/>
        </authorList>
    </citation>
    <scope>NUCLEOTIDE SEQUENCE [LARGE SCALE GENOMIC DNA]</scope>
    <source>
        <strain evidence="12 13">640</strain>
    </source>
</reference>
<comment type="subunit">
    <text evidence="2">The complex is composed of two ATP-binding proteins (CysA), two transmembrane proteins (CysT and CysW) and a solute-binding protein (CysP).</text>
</comment>
<feature type="transmembrane region" description="Helical" evidence="10">
    <location>
        <begin position="208"/>
        <end position="234"/>
    </location>
</feature>
<dbReference type="CDD" id="cd06261">
    <property type="entry name" value="TM_PBP2"/>
    <property type="match status" value="1"/>
</dbReference>
<dbReference type="PROSITE" id="PS50928">
    <property type="entry name" value="ABC_TM1"/>
    <property type="match status" value="1"/>
</dbReference>
<dbReference type="NCBIfam" id="TIGR00969">
    <property type="entry name" value="3a0106s02"/>
    <property type="match status" value="1"/>
</dbReference>
<evidence type="ECO:0000256" key="9">
    <source>
        <dbReference type="ARBA" id="ARBA00025323"/>
    </source>
</evidence>
<keyword evidence="5 10" id="KW-0812">Transmembrane</keyword>
<keyword evidence="7" id="KW-0764">Sulfate transport</keyword>
<dbReference type="Pfam" id="PF00528">
    <property type="entry name" value="BPD_transp_1"/>
    <property type="match status" value="1"/>
</dbReference>
<comment type="function">
    <text evidence="9">Part of the ABC transporter complex CysAWTP (TC 3.A.1.6.1) involved in sulfate/thiosulfate import. Probably responsible for the translocation of the substrate across the membrane.</text>
</comment>
<dbReference type="EMBL" id="CP003903">
    <property type="protein sequence ID" value="AGC03784.1"/>
    <property type="molecule type" value="Genomic_DNA"/>
</dbReference>
<evidence type="ECO:0000256" key="6">
    <source>
        <dbReference type="ARBA" id="ARBA00022989"/>
    </source>
</evidence>
<feature type="transmembrane region" description="Helical" evidence="10">
    <location>
        <begin position="107"/>
        <end position="129"/>
    </location>
</feature>
<feature type="transmembrane region" description="Helical" evidence="10">
    <location>
        <begin position="149"/>
        <end position="168"/>
    </location>
</feature>
<feature type="transmembrane region" description="Helical" evidence="10">
    <location>
        <begin position="26"/>
        <end position="52"/>
    </location>
</feature>
<feature type="transmembrane region" description="Helical" evidence="10">
    <location>
        <begin position="254"/>
        <end position="274"/>
    </location>
</feature>
<dbReference type="PANTHER" id="PTHR30406">
    <property type="entry name" value="SULFATE TRANSPORT SYSTEM PERMEASE PROTEIN"/>
    <property type="match status" value="1"/>
</dbReference>
<keyword evidence="8 10" id="KW-0472">Membrane</keyword>
<gene>
    <name evidence="12" type="primary">cysW</name>
    <name evidence="12" type="ORF">BCHRO640_544</name>
</gene>
<evidence type="ECO:0000256" key="4">
    <source>
        <dbReference type="ARBA" id="ARBA00022519"/>
    </source>
</evidence>
<evidence type="ECO:0000256" key="1">
    <source>
        <dbReference type="ARBA" id="ARBA00004429"/>
    </source>
</evidence>
<evidence type="ECO:0000313" key="12">
    <source>
        <dbReference type="EMBL" id="AGC03784.1"/>
    </source>
</evidence>
<keyword evidence="4" id="KW-0997">Cell inner membrane</keyword>
<dbReference type="SUPFAM" id="SSF161098">
    <property type="entry name" value="MetI-like"/>
    <property type="match status" value="1"/>
</dbReference>
<feature type="domain" description="ABC transmembrane type-1" evidence="11">
    <location>
        <begin position="72"/>
        <end position="276"/>
    </location>
</feature>
<dbReference type="InterPro" id="IPR000515">
    <property type="entry name" value="MetI-like"/>
</dbReference>
<dbReference type="Proteomes" id="UP000011067">
    <property type="component" value="Chromosome"/>
</dbReference>
<keyword evidence="6 10" id="KW-1133">Transmembrane helix</keyword>
<dbReference type="InterPro" id="IPR035906">
    <property type="entry name" value="MetI-like_sf"/>
</dbReference>
<evidence type="ECO:0000256" key="10">
    <source>
        <dbReference type="SAM" id="Phobius"/>
    </source>
</evidence>
<keyword evidence="3" id="KW-0813">Transport</keyword>
<organism evidence="12 13">
    <name type="scientific">Candidatus Blochmanniella chromaiodes str. 640</name>
    <dbReference type="NCBI Taxonomy" id="1240471"/>
    <lineage>
        <taxon>Bacteria</taxon>
        <taxon>Pseudomonadati</taxon>
        <taxon>Pseudomonadota</taxon>
        <taxon>Gammaproteobacteria</taxon>
        <taxon>Enterobacterales</taxon>
        <taxon>Enterobacteriaceae</taxon>
        <taxon>ant endosymbionts</taxon>
        <taxon>Candidatus Blochmanniella</taxon>
    </lineage>
</organism>
<evidence type="ECO:0000256" key="3">
    <source>
        <dbReference type="ARBA" id="ARBA00022448"/>
    </source>
</evidence>
<name>A0ABN4B3C2_9ENTR</name>
<accession>A0ABN4B3C2</accession>
<evidence type="ECO:0000256" key="7">
    <source>
        <dbReference type="ARBA" id="ARBA00023032"/>
    </source>
</evidence>
<dbReference type="InterPro" id="IPR005667">
    <property type="entry name" value="Sulph_transpt2"/>
</dbReference>